<name>D5MIN5_METO1</name>
<protein>
    <submittedName>
        <fullName evidence="1">Uncharacterized protein</fullName>
    </submittedName>
</protein>
<gene>
    <name evidence="1" type="ORF">DAMO_2344</name>
</gene>
<reference evidence="1 2" key="1">
    <citation type="journal article" date="2010" name="Nature">
        <title>Nitrite-driven anaerobic methane oxidation by oxygenic bacteria.</title>
        <authorList>
            <person name="Ettwig K.F."/>
            <person name="Butler M.K."/>
            <person name="Le Paslier D."/>
            <person name="Pelletier E."/>
            <person name="Mangenot S."/>
            <person name="Kuypers M.M.M."/>
            <person name="Schreiber F."/>
            <person name="Dutilh B.E."/>
            <person name="Zedelius J."/>
            <person name="de Beer D."/>
            <person name="Gloerich J."/>
            <person name="Wessels H.J.C.T."/>
            <person name="van Allen T."/>
            <person name="Luesken F."/>
            <person name="Wu M."/>
            <person name="van de Pas-Schoonen K.T."/>
            <person name="Op den Camp H.J.M."/>
            <person name="Janssen-Megens E.M."/>
            <person name="Francoijs K-J."/>
            <person name="Stunnenberg H."/>
            <person name="Weissenbach J."/>
            <person name="Jetten M.S.M."/>
            <person name="Strous M."/>
        </authorList>
    </citation>
    <scope>NUCLEOTIDE SEQUENCE [LARGE SCALE GENOMIC DNA]</scope>
</reference>
<dbReference type="AlphaFoldDB" id="D5MIN5"/>
<dbReference type="Proteomes" id="UP000006898">
    <property type="component" value="Chromosome"/>
</dbReference>
<organism evidence="1 2">
    <name type="scientific">Methylomirabilis oxygeniifera</name>
    <dbReference type="NCBI Taxonomy" id="671143"/>
    <lineage>
        <taxon>Bacteria</taxon>
        <taxon>Candidatus Methylomirabilota</taxon>
        <taxon>Candidatus Methylomirabilia</taxon>
        <taxon>Candidatus Methylomirabilales</taxon>
        <taxon>Candidatus Methylomirabilaceae</taxon>
        <taxon>Candidatus Methylomirabilis</taxon>
    </lineage>
</organism>
<proteinExistence type="predicted"/>
<dbReference type="HOGENOM" id="CLU_2521451_0_0_0"/>
<accession>D5MIN5</accession>
<dbReference type="EMBL" id="FP565575">
    <property type="protein sequence ID" value="CBE69392.1"/>
    <property type="molecule type" value="Genomic_DNA"/>
</dbReference>
<dbReference type="KEGG" id="mox:DAMO_2344"/>
<dbReference type="STRING" id="671143.DAMO_2344"/>
<sequence length="84" mass="9010">MELKAGMVEDLLKTPLFEPDVVGVVEIIDPDNEVTGMEEQLGDLAADEARTTCQYNGPWFQRSVLGALHPHPDDVSGAAFGAIA</sequence>
<evidence type="ECO:0000313" key="1">
    <source>
        <dbReference type="EMBL" id="CBE69392.1"/>
    </source>
</evidence>
<evidence type="ECO:0000313" key="2">
    <source>
        <dbReference type="Proteomes" id="UP000006898"/>
    </source>
</evidence>